<organism evidence="2 3">
    <name type="scientific">Vibrio splendidus</name>
    <dbReference type="NCBI Taxonomy" id="29497"/>
    <lineage>
        <taxon>Bacteria</taxon>
        <taxon>Pseudomonadati</taxon>
        <taxon>Pseudomonadota</taxon>
        <taxon>Gammaproteobacteria</taxon>
        <taxon>Vibrionales</taxon>
        <taxon>Vibrionaceae</taxon>
        <taxon>Vibrio</taxon>
    </lineage>
</organism>
<dbReference type="RefSeq" id="WP_280533686.1">
    <property type="nucleotide sequence ID" value="NZ_JAKMYX010000014.1"/>
</dbReference>
<sequence length="227" mass="25779">MIVEAAKVESLANYIDLMEIAPLFGNKVLFRGQGVQRNLLPSVARNDKTRDTTNIEKRSLEQMRLIGSSFLSLRDEDDWNAIVTAQHHGLKTRCLDWTSNPMVALWFACSSHLNDNSYVYMLVADGATLPDRTKSPFEQQHVCILQPSYESPRVSAQHGWLTVHNYQDGQFTPLENNPSDQLWLCEYIIPKEIKSELLVSLDRCGINKSTIFPDLDGLCSYLNGKFI</sequence>
<evidence type="ECO:0000313" key="3">
    <source>
        <dbReference type="Proteomes" id="UP001159663"/>
    </source>
</evidence>
<dbReference type="EMBL" id="JAKMYX010000014">
    <property type="protein sequence ID" value="MDH5920558.1"/>
    <property type="molecule type" value="Genomic_DNA"/>
</dbReference>
<evidence type="ECO:0000259" key="1">
    <source>
        <dbReference type="SMART" id="SM00901"/>
    </source>
</evidence>
<dbReference type="Pfam" id="PF08867">
    <property type="entry name" value="FRG"/>
    <property type="match status" value="1"/>
</dbReference>
<name>A0AA43FV88_VIBSP</name>
<feature type="domain" description="FRG" evidence="1">
    <location>
        <begin position="24"/>
        <end position="120"/>
    </location>
</feature>
<evidence type="ECO:0000313" key="2">
    <source>
        <dbReference type="EMBL" id="MDH5920558.1"/>
    </source>
</evidence>
<dbReference type="Proteomes" id="UP001159663">
    <property type="component" value="Unassembled WGS sequence"/>
</dbReference>
<proteinExistence type="predicted"/>
<comment type="caution">
    <text evidence="2">The sequence shown here is derived from an EMBL/GenBank/DDBJ whole genome shotgun (WGS) entry which is preliminary data.</text>
</comment>
<gene>
    <name evidence="2" type="ORF">L8R85_05910</name>
</gene>
<dbReference type="InterPro" id="IPR014966">
    <property type="entry name" value="FRG-dom"/>
</dbReference>
<reference evidence="2" key="1">
    <citation type="submission" date="2022-01" db="EMBL/GenBank/DDBJ databases">
        <title>Vibrio aestuarianus Clade A and Clade B isolates are associated with Pacific oyster (Crassostrea gigas) disease outbreaks across Ireland.</title>
        <authorList>
            <person name="Coyle N."/>
            <person name="O'Toole C."/>
            <person name="Thomas J.C.L."/>
            <person name="Ryder D."/>
            <person name="Cheslett D."/>
            <person name="Feist S."/>
            <person name="Bean T."/>
            <person name="Joseph A."/>
            <person name="Waina A."/>
            <person name="Feil E."/>
            <person name="Verner-Jeffreys D.W."/>
        </authorList>
    </citation>
    <scope>NUCLEOTIDE SEQUENCE</scope>
    <source>
        <strain evidence="2">S/17/14 A</strain>
    </source>
</reference>
<accession>A0AA43FV88</accession>
<dbReference type="SMART" id="SM00901">
    <property type="entry name" value="FRG"/>
    <property type="match status" value="1"/>
</dbReference>
<dbReference type="AlphaFoldDB" id="A0AA43FV88"/>
<protein>
    <submittedName>
        <fullName evidence="2">FRG domain-containing protein</fullName>
    </submittedName>
</protein>